<sequence length="404" mass="45057">MESAQAFLEHVDDLTDLELAVLLSLVAQHHSMVVTTDDLLDDLASELALVGCHDTKLGPWLIFRKIVRDMFNLSYIILDRDDLESIDAFGAAILDDDNADGEGALYDSDAEFANPGMLSSKVASVDFRAASSSLLERSKLDTRKVVNVVIAKDFNFAHQDVQIQALDLIRRRRIYSRTTVHLAPKTFLLLPLVATSSKHIRLNKHLNDRIFMSHSHSPEDGFPNLEELDGAANSEDHGSTYSYSHSPSARRQETIASRRIDAKVRLAVRRGLVRSDLQLQLIEQLRAQSQATTVTPEIRRYLQDVVAFLRMERGVDGGISPYATTLFLALAKYLAPFHGIDYVTPSLVALAAKKIYPHRIIMATPSRERSTQYGTDLASAHDLLNDLDPDEVIQNVLDTIECPI</sequence>
<evidence type="ECO:0000259" key="4">
    <source>
        <dbReference type="Pfam" id="PF17863"/>
    </source>
</evidence>
<comment type="pathway">
    <text evidence="2">Porphyrin-containing compound metabolism.</text>
</comment>
<dbReference type="GO" id="GO:0016851">
    <property type="term" value="F:magnesium chelatase activity"/>
    <property type="evidence" value="ECO:0007669"/>
    <property type="project" value="UniProtKB-EC"/>
</dbReference>
<dbReference type="EC" id="6.6.1.1" evidence="1"/>
<dbReference type="Proteomes" id="UP000094526">
    <property type="component" value="Unassembled WGS sequence"/>
</dbReference>
<comment type="caution">
    <text evidence="5">The sequence shown here is derived from an EMBL/GenBank/DDBJ whole genome shotgun (WGS) entry which is preliminary data.</text>
</comment>
<dbReference type="Pfam" id="PF17863">
    <property type="entry name" value="AAA_lid_2"/>
    <property type="match status" value="1"/>
</dbReference>
<gene>
    <name evidence="5" type="ORF">CLCR_05862</name>
</gene>
<dbReference type="VEuPathDB" id="FungiDB:CLCR_05862"/>
<evidence type="ECO:0000256" key="2">
    <source>
        <dbReference type="ARBA" id="ARBA00023444"/>
    </source>
</evidence>
<name>A0A1C1C9C4_9EURO</name>
<organism evidence="5 6">
    <name type="scientific">Cladophialophora carrionii</name>
    <dbReference type="NCBI Taxonomy" id="86049"/>
    <lineage>
        <taxon>Eukaryota</taxon>
        <taxon>Fungi</taxon>
        <taxon>Dikarya</taxon>
        <taxon>Ascomycota</taxon>
        <taxon>Pezizomycotina</taxon>
        <taxon>Eurotiomycetes</taxon>
        <taxon>Chaetothyriomycetidae</taxon>
        <taxon>Chaetothyriales</taxon>
        <taxon>Herpotrichiellaceae</taxon>
        <taxon>Cladophialophora</taxon>
    </lineage>
</organism>
<reference evidence="6" key="1">
    <citation type="submission" date="2015-07" db="EMBL/GenBank/DDBJ databases">
        <authorList>
            <person name="Teixeira M.M."/>
            <person name="Souza R.C."/>
            <person name="Almeida L.G."/>
            <person name="Vicente V.A."/>
            <person name="de Hoog S."/>
            <person name="Bocca A.L."/>
            <person name="de Almeida S.R."/>
            <person name="Vasconcelos A.T."/>
            <person name="Felipe M.S."/>
        </authorList>
    </citation>
    <scope>NUCLEOTIDE SEQUENCE [LARGE SCALE GENOMIC DNA]</scope>
    <source>
        <strain evidence="6">KSF</strain>
    </source>
</reference>
<feature type="compositionally biased region" description="Polar residues" evidence="3">
    <location>
        <begin position="239"/>
        <end position="249"/>
    </location>
</feature>
<dbReference type="AlphaFoldDB" id="A0A1C1C9C4"/>
<proteinExistence type="predicted"/>
<evidence type="ECO:0000256" key="3">
    <source>
        <dbReference type="SAM" id="MobiDB-lite"/>
    </source>
</evidence>
<keyword evidence="6" id="KW-1185">Reference proteome</keyword>
<evidence type="ECO:0000313" key="6">
    <source>
        <dbReference type="Proteomes" id="UP000094526"/>
    </source>
</evidence>
<evidence type="ECO:0000256" key="1">
    <source>
        <dbReference type="ARBA" id="ARBA00012825"/>
    </source>
</evidence>
<dbReference type="PANTHER" id="PTHR11603:SF132">
    <property type="entry name" value="C2H2-TYPE DOMAIN-CONTAINING PROTEIN"/>
    <property type="match status" value="1"/>
</dbReference>
<feature type="domain" description="ChlI/MoxR AAA lid" evidence="4">
    <location>
        <begin position="310"/>
        <end position="369"/>
    </location>
</feature>
<dbReference type="EMBL" id="LGRB01000020">
    <property type="protein sequence ID" value="OCT45134.1"/>
    <property type="molecule type" value="Genomic_DNA"/>
</dbReference>
<accession>A0A1C1C9C4</accession>
<dbReference type="InterPro" id="IPR041628">
    <property type="entry name" value="ChlI/MoxR_AAA_lid"/>
</dbReference>
<dbReference type="VEuPathDB" id="FungiDB:G647_07798"/>
<dbReference type="OrthoDB" id="5582146at2759"/>
<evidence type="ECO:0000313" key="5">
    <source>
        <dbReference type="EMBL" id="OCT45134.1"/>
    </source>
</evidence>
<dbReference type="Gene3D" id="1.10.8.80">
    <property type="entry name" value="Magnesium chelatase subunit I, C-Terminal domain"/>
    <property type="match status" value="1"/>
</dbReference>
<protein>
    <recommendedName>
        <fullName evidence="1">magnesium chelatase</fullName>
        <ecNumber evidence="1">6.6.1.1</ecNumber>
    </recommendedName>
</protein>
<feature type="region of interest" description="Disordered" evidence="3">
    <location>
        <begin position="222"/>
        <end position="254"/>
    </location>
</feature>
<dbReference type="InterPro" id="IPR052041">
    <property type="entry name" value="Nucleic_acid_metab_PIN/TRAM"/>
</dbReference>
<dbReference type="PANTHER" id="PTHR11603">
    <property type="entry name" value="AAA FAMILY ATPASE"/>
    <property type="match status" value="1"/>
</dbReference>